<dbReference type="Pfam" id="PF19788">
    <property type="entry name" value="DUF6272"/>
    <property type="match status" value="1"/>
</dbReference>
<dbReference type="RefSeq" id="WP_258540863.1">
    <property type="nucleotide sequence ID" value="NZ_OU015584.1"/>
</dbReference>
<accession>A0A916JL64</accession>
<dbReference type="EMBL" id="OU015584">
    <property type="protein sequence ID" value="CAG5078296.1"/>
    <property type="molecule type" value="Genomic_DNA"/>
</dbReference>
<organism evidence="1 2">
    <name type="scientific">Parvicella tangerina</name>
    <dbReference type="NCBI Taxonomy" id="2829795"/>
    <lineage>
        <taxon>Bacteria</taxon>
        <taxon>Pseudomonadati</taxon>
        <taxon>Bacteroidota</taxon>
        <taxon>Flavobacteriia</taxon>
        <taxon>Flavobacteriales</taxon>
        <taxon>Parvicellaceae</taxon>
        <taxon>Parvicella</taxon>
    </lineage>
</organism>
<dbReference type="NCBIfam" id="NF038262">
    <property type="entry name" value="SiaB_fam_kinase"/>
    <property type="match status" value="1"/>
</dbReference>
<reference evidence="1" key="1">
    <citation type="submission" date="2021-04" db="EMBL/GenBank/DDBJ databases">
        <authorList>
            <person name="Rodrigo-Torres L."/>
            <person name="Arahal R. D."/>
            <person name="Lucena T."/>
        </authorList>
    </citation>
    <scope>NUCLEOTIDE SEQUENCE</scope>
    <source>
        <strain evidence="1">AS29M-1</strain>
    </source>
</reference>
<proteinExistence type="predicted"/>
<dbReference type="AlphaFoldDB" id="A0A916JL64"/>
<dbReference type="InterPro" id="IPR046239">
    <property type="entry name" value="DUF6272"/>
</dbReference>
<name>A0A916JL64_9FLAO</name>
<evidence type="ECO:0000313" key="2">
    <source>
        <dbReference type="Proteomes" id="UP000683507"/>
    </source>
</evidence>
<dbReference type="Proteomes" id="UP000683507">
    <property type="component" value="Chromosome"/>
</dbReference>
<dbReference type="KEGG" id="ptan:CRYO30217_00633"/>
<protein>
    <submittedName>
        <fullName evidence="1">Uncharacterized protein</fullName>
    </submittedName>
</protein>
<gene>
    <name evidence="1" type="ORF">CRYO30217_00633</name>
</gene>
<sequence>MKTSPNSTLEICQERFDKLVSLHVDGSGGSIYTSHVGEFTQDYVNSISAELEERMFEDGEKKGVVKKVFSIIVEGLQNVRIHGEEDSEGNQSSFFLIIRDDESFTIYLGNLIPSKIEKDIQKRVDTVNSLERAELKELYMNVLTNGVISSKGGAGLGYITMSMKSGNPLGCNFEKVTDELSLYDLKITVNRA</sequence>
<keyword evidence="2" id="KW-1185">Reference proteome</keyword>
<evidence type="ECO:0000313" key="1">
    <source>
        <dbReference type="EMBL" id="CAG5078296.1"/>
    </source>
</evidence>